<evidence type="ECO:0000313" key="18">
    <source>
        <dbReference type="RefSeq" id="XP_035672204.1"/>
    </source>
</evidence>
<dbReference type="GO" id="GO:0033314">
    <property type="term" value="P:mitotic DNA replication checkpoint signaling"/>
    <property type="evidence" value="ECO:0000318"/>
    <property type="project" value="GO_Central"/>
</dbReference>
<keyword evidence="8" id="KW-0677">Repeat</keyword>
<dbReference type="CDD" id="cd17731">
    <property type="entry name" value="BRCT_TopBP1_rpt2_like"/>
    <property type="match status" value="1"/>
</dbReference>
<protein>
    <submittedName>
        <fullName evidence="18">DNA topoisomerase 2-binding protein 1-like</fullName>
    </submittedName>
</protein>
<feature type="compositionally biased region" description="Acidic residues" evidence="15">
    <location>
        <begin position="507"/>
        <end position="516"/>
    </location>
</feature>
<dbReference type="CDD" id="cd17749">
    <property type="entry name" value="BRCT_TopBP1_rpt4"/>
    <property type="match status" value="1"/>
</dbReference>
<feature type="region of interest" description="Disordered" evidence="15">
    <location>
        <begin position="283"/>
        <end position="303"/>
    </location>
</feature>
<dbReference type="GO" id="GO:0006270">
    <property type="term" value="P:DNA replication initiation"/>
    <property type="evidence" value="ECO:0000318"/>
    <property type="project" value="GO_Central"/>
</dbReference>
<feature type="compositionally biased region" description="Acidic residues" evidence="15">
    <location>
        <begin position="1173"/>
        <end position="1184"/>
    </location>
</feature>
<dbReference type="FunFam" id="3.40.50.10190:FF:000018">
    <property type="entry name" value="DNA topoisomerase 2-binding protein 1"/>
    <property type="match status" value="1"/>
</dbReference>
<dbReference type="CDD" id="cd17718">
    <property type="entry name" value="BRCT_TopBP1_rpt3"/>
    <property type="match status" value="1"/>
</dbReference>
<evidence type="ECO:0000256" key="13">
    <source>
        <dbReference type="ARBA" id="ARBA00023242"/>
    </source>
</evidence>
<keyword evidence="6" id="KW-0963">Cytoplasm</keyword>
<dbReference type="CDD" id="cd17737">
    <property type="entry name" value="BRCT_TopBP1_rpt1"/>
    <property type="match status" value="1"/>
</dbReference>
<dbReference type="Pfam" id="PF21298">
    <property type="entry name" value="TopBP1_BRCT0"/>
    <property type="match status" value="1"/>
</dbReference>
<dbReference type="CDD" id="cd17728">
    <property type="entry name" value="BRCT_TopBP1_rpt8"/>
    <property type="match status" value="1"/>
</dbReference>
<name>A0A9J7KX95_BRAFL</name>
<evidence type="ECO:0000256" key="2">
    <source>
        <dbReference type="ARBA" id="ARBA00004286"/>
    </source>
</evidence>
<keyword evidence="17" id="KW-1185">Reference proteome</keyword>
<dbReference type="InterPro" id="IPR049936">
    <property type="entry name" value="TopBP1_BRCT_8"/>
</dbReference>
<dbReference type="Pfam" id="PF12738">
    <property type="entry name" value="PTCB-BRCT"/>
    <property type="match status" value="3"/>
</dbReference>
<feature type="region of interest" description="Disordered" evidence="15">
    <location>
        <begin position="1143"/>
        <end position="1298"/>
    </location>
</feature>
<dbReference type="SMART" id="SM00292">
    <property type="entry name" value="BRCT"/>
    <property type="match status" value="8"/>
</dbReference>
<dbReference type="OMA" id="NVHCLKT"/>
<dbReference type="GO" id="GO:0003677">
    <property type="term" value="F:DNA binding"/>
    <property type="evidence" value="ECO:0007669"/>
    <property type="project" value="UniProtKB-KW"/>
</dbReference>
<organism evidence="17 18">
    <name type="scientific">Branchiostoma floridae</name>
    <name type="common">Florida lancelet</name>
    <name type="synonym">Amphioxus</name>
    <dbReference type="NCBI Taxonomy" id="7739"/>
    <lineage>
        <taxon>Eukaryota</taxon>
        <taxon>Metazoa</taxon>
        <taxon>Chordata</taxon>
        <taxon>Cephalochordata</taxon>
        <taxon>Leptocardii</taxon>
        <taxon>Amphioxiformes</taxon>
        <taxon>Branchiostomatidae</taxon>
        <taxon>Branchiostoma</taxon>
    </lineage>
</organism>
<dbReference type="InterPro" id="IPR049542">
    <property type="entry name" value="TopBP1-like_BRCT0"/>
</dbReference>
<keyword evidence="7" id="KW-0597">Phosphoprotein</keyword>
<feature type="compositionally biased region" description="Basic and acidic residues" evidence="15">
    <location>
        <begin position="857"/>
        <end position="871"/>
    </location>
</feature>
<feature type="domain" description="BRCT" evidence="16">
    <location>
        <begin position="107"/>
        <end position="178"/>
    </location>
</feature>
<keyword evidence="9" id="KW-0227">DNA damage</keyword>
<evidence type="ECO:0000256" key="1">
    <source>
        <dbReference type="ARBA" id="ARBA00004123"/>
    </source>
</evidence>
<gene>
    <name evidence="18" type="primary">LOC118413132</name>
</gene>
<feature type="domain" description="BRCT" evidence="16">
    <location>
        <begin position="1405"/>
        <end position="1497"/>
    </location>
</feature>
<dbReference type="InterPro" id="IPR036420">
    <property type="entry name" value="BRCT_dom_sf"/>
</dbReference>
<feature type="region of interest" description="Disordered" evidence="15">
    <location>
        <begin position="454"/>
        <end position="535"/>
    </location>
</feature>
<feature type="region of interest" description="Disordered" evidence="15">
    <location>
        <begin position="1010"/>
        <end position="1049"/>
    </location>
</feature>
<feature type="region of interest" description="Disordered" evidence="15">
    <location>
        <begin position="1335"/>
        <end position="1407"/>
    </location>
</feature>
<dbReference type="PROSITE" id="PS50172">
    <property type="entry name" value="BRCT"/>
    <property type="match status" value="7"/>
</dbReference>
<dbReference type="InterPro" id="IPR001357">
    <property type="entry name" value="BRCT_dom"/>
</dbReference>
<accession>A0A9J7KX95</accession>
<evidence type="ECO:0000313" key="17">
    <source>
        <dbReference type="Proteomes" id="UP000001554"/>
    </source>
</evidence>
<comment type="subcellular location">
    <subcellularLocation>
        <location evidence="2">Chromosome</location>
    </subcellularLocation>
    <subcellularLocation>
        <location evidence="3">Cytoplasm</location>
        <location evidence="3">Cytoskeleton</location>
        <location evidence="3">Microtubule organizing center</location>
        <location evidence="3">Centrosome</location>
    </subcellularLocation>
    <subcellularLocation>
        <location evidence="4">Cytoplasm</location>
        <location evidence="4">Cytoskeleton</location>
        <location evidence="4">Spindle pole</location>
    </subcellularLocation>
    <subcellularLocation>
        <location evidence="1">Nucleus</location>
    </subcellularLocation>
</comment>
<proteinExistence type="inferred from homology"/>
<evidence type="ECO:0000259" key="16">
    <source>
        <dbReference type="PROSITE" id="PS50172"/>
    </source>
</evidence>
<sequence length="1669" mass="186349">MAEEFVVQFVLDEDEDDQSQMQRAEEAVRTTANLPTQVINGPAALEITKAQKNALVVCDPFEGEVYEHLKALKCRIVGPQCVLSCLKLGKAIPKADHPIYTVAMKDVVISCSSVEKQERAMIHELVHLMGGRVAKDFTAMVTHLVAGEVGSKKYHVAVKLGKPIMLPEWIRACWERGKTRHINATDEEFDQYKCRLFQGCVVCVSGLDSVDRQEIRSQVEQHGGRYSGELRMKECTHLVAKEPKGAKYEFARKWKLHCVTTRWFYDSLEAGACQDENLYRLDKTKSTGNNKTSTPSQERKAPRFSTNSIADISTISTASSRGNMSHVNETNLDGTRLPLDASRDYGETLHYELDNLDISNIGADTFLDGFTIYLSGFTGTRLEKLRRIVNAGGGMRLNQLNEKVSHVVMSGPDEHLAQKLTAENLRPHVVSAMWLVECVKEGRQVSEETFYCLELPPLDPTSPVQPKIVKKSVPDQPPPPQPEDEDATQMEEEEPADDDIMSQYLAEAEEDEEDTTTIEVPQERQEPTEEEDDEVVLMMPQEKNKPEEQEEDEEVVLMMPQEKNQPEEQEEEDGDVTMAMDEDEAEMETGGGGVFEGKLFSFYSFTEGQTATLADFVGQNGGSVVKSGSRSVPNYAVVPLLGFPEGISAEEIVTDCWLNMCLEQETLLRPEHNPLFTPLTFKPDAMPLVGCVLSLSQYTGVEREFLTGLAEELGACCQEFFVRKAQPSKNLQASTHLICKTPEGSKYQAAKKWKLPAVTSHWIFECGRSGKKIPEERFLVSNVPQQQEPQEPKADKPAKTSNAPNHESKPKEARLSVTPSEAPGPSKDSPGNKENRQEDRRTSTLPKQQTSLPSTSTKEEIISPIKKEDRTCNTNTTAQKVSEPPRSKEQNDRKETSKPSVIPKNKMPVLNKEPLAAKNKTPVLSKEQLSVKKNKRLTELQKTQVKLDTPSKFLSKGVVFKPSFDMQDAMDALQSPTVVGSQGQRKRARRSSVPLDALLQQNLEKALSNFSKEGNQPALGMPQGGQEEEEDEEEEEVFTKEPSPPRPLSGVVIYVSKKLSKQQSDYNDLANSLGADYRWTYDESVTHFIFQGRANDTTKEFRTARSQGKTIVSPHWLQVCEEQGARVDETLFPHTYNPKLSLSQAVVSKTPARSTRSSSRRKDSEQQDKQDSTEGEEEREQEDQGQDRTHIEQEGGTLEMREDFQRQFEEIMSATRVTRSSRRRTKRLNDSTGTPSASDDSAKRFSTRSRTRAPSQTSKGDGKDKLAGQEQTKSAAKCPENFTEASQSIQISWDDPTGRLERERIAEQLRYRASPTQELEELSQDGQDFLTRMSGETANQDQGPGQLRHPSANNRAASTSPNQGADRSFGEDEPTPTPEGPSIAFPIARPAVPHPPTVARAQGEEEEEVQKQVYVFQMSGMTPQEKMDYSGLIEELGGEVVDKQTFDGRCTHIVVGNPNRNEKYLSALATGRWILHRSYMEACREAKAFVEEDPHEWGTATDVSGMPENVARLALAARRWRQKLADVRARNNNPDINAFQSWAVLLHVDQGRTSGFKRLLESGGATVLSTRPPHANFSEATHAFVDLKGKGVDQSLDVQALVEAGVWCLKSEYIADYLMQDPIPKPQNFVISEAVPYMTAREEASGGETPRKRKASSVSGMDGKRSKRL</sequence>
<dbReference type="SUPFAM" id="SSF52113">
    <property type="entry name" value="BRCT domain"/>
    <property type="match status" value="6"/>
</dbReference>
<evidence type="ECO:0000256" key="6">
    <source>
        <dbReference type="ARBA" id="ARBA00022490"/>
    </source>
</evidence>
<dbReference type="Proteomes" id="UP000001554">
    <property type="component" value="Chromosome 4"/>
</dbReference>
<feature type="domain" description="BRCT" evidence="16">
    <location>
        <begin position="192"/>
        <end position="281"/>
    </location>
</feature>
<feature type="region of interest" description="Disordered" evidence="15">
    <location>
        <begin position="782"/>
        <end position="928"/>
    </location>
</feature>
<dbReference type="RefSeq" id="XP_035672204.1">
    <property type="nucleotide sequence ID" value="XM_035816311.1"/>
</dbReference>
<evidence type="ECO:0000256" key="12">
    <source>
        <dbReference type="ARBA" id="ARBA00023212"/>
    </source>
</evidence>
<dbReference type="FunFam" id="3.40.50.10190:FF:000028">
    <property type="entry name" value="DNA topoisomerase 2-binding protein 1 isoform X1"/>
    <property type="match status" value="1"/>
</dbReference>
<dbReference type="InterPro" id="IPR044737">
    <property type="entry name" value="TopBP1_BRCT_1"/>
</dbReference>
<evidence type="ECO:0000256" key="7">
    <source>
        <dbReference type="ARBA" id="ARBA00022553"/>
    </source>
</evidence>
<feature type="compositionally biased region" description="Polar residues" evidence="15">
    <location>
        <begin position="1351"/>
        <end position="1365"/>
    </location>
</feature>
<dbReference type="FunFam" id="3.40.50.10190:FF:000021">
    <property type="entry name" value="DNA topoisomerase II binding protein 1"/>
    <property type="match status" value="1"/>
</dbReference>
<feature type="domain" description="BRCT" evidence="16">
    <location>
        <begin position="590"/>
        <end position="675"/>
    </location>
</feature>
<feature type="compositionally biased region" description="Polar residues" evidence="15">
    <location>
        <begin position="1230"/>
        <end position="1239"/>
    </location>
</feature>
<dbReference type="KEGG" id="bfo:118413132"/>
<dbReference type="GO" id="GO:0006281">
    <property type="term" value="P:DNA repair"/>
    <property type="evidence" value="ECO:0007669"/>
    <property type="project" value="UniProtKB-KW"/>
</dbReference>
<dbReference type="InterPro" id="IPR059215">
    <property type="entry name" value="BRCT2_TopBP1-like"/>
</dbReference>
<dbReference type="PANTHER" id="PTHR13561:SF20">
    <property type="entry name" value="DNA TOPOISOMERASE 2-BINDING PROTEIN 1"/>
    <property type="match status" value="1"/>
</dbReference>
<dbReference type="Gene3D" id="3.40.50.10190">
    <property type="entry name" value="BRCT domain"/>
    <property type="match status" value="9"/>
</dbReference>
<dbReference type="GO" id="GO:0005634">
    <property type="term" value="C:nucleus"/>
    <property type="evidence" value="ECO:0007669"/>
    <property type="project" value="UniProtKB-SubCell"/>
</dbReference>
<evidence type="ECO:0000256" key="10">
    <source>
        <dbReference type="ARBA" id="ARBA00023125"/>
    </source>
</evidence>
<feature type="compositionally biased region" description="Basic and acidic residues" evidence="15">
    <location>
        <begin position="830"/>
        <end position="842"/>
    </location>
</feature>
<dbReference type="GO" id="GO:0005694">
    <property type="term" value="C:chromosome"/>
    <property type="evidence" value="ECO:0007669"/>
    <property type="project" value="UniProtKB-SubCell"/>
</dbReference>
<dbReference type="FunFam" id="3.40.50.10190:FF:000029">
    <property type="entry name" value="DNA topoisomerase II binding protein 1"/>
    <property type="match status" value="1"/>
</dbReference>
<evidence type="ECO:0000256" key="9">
    <source>
        <dbReference type="ARBA" id="ARBA00022763"/>
    </source>
</evidence>
<feature type="compositionally biased region" description="Basic and acidic residues" evidence="15">
    <location>
        <begin position="1160"/>
        <end position="1172"/>
    </location>
</feature>
<dbReference type="CDD" id="cd17727">
    <property type="entry name" value="BRCT_TopBP1_rpt6"/>
    <property type="match status" value="1"/>
</dbReference>
<feature type="compositionally biased region" description="Acidic residues" evidence="15">
    <location>
        <begin position="482"/>
        <end position="500"/>
    </location>
</feature>
<feature type="compositionally biased region" description="Basic and acidic residues" evidence="15">
    <location>
        <begin position="1185"/>
        <end position="1209"/>
    </location>
</feature>
<evidence type="ECO:0000256" key="8">
    <source>
        <dbReference type="ARBA" id="ARBA00022737"/>
    </source>
</evidence>
<keyword evidence="13" id="KW-0539">Nucleus</keyword>
<dbReference type="GO" id="GO:0005813">
    <property type="term" value="C:centrosome"/>
    <property type="evidence" value="ECO:0007669"/>
    <property type="project" value="UniProtKB-SubCell"/>
</dbReference>
<keyword evidence="12" id="KW-0206">Cytoskeleton</keyword>
<dbReference type="FunFam" id="3.40.50.10190:FF:000010">
    <property type="entry name" value="DNA topoisomerase II binding protein 1"/>
    <property type="match status" value="1"/>
</dbReference>
<dbReference type="Pfam" id="PF00533">
    <property type="entry name" value="BRCT"/>
    <property type="match status" value="3"/>
</dbReference>
<dbReference type="GO" id="GO:0000922">
    <property type="term" value="C:spindle pole"/>
    <property type="evidence" value="ECO:0007669"/>
    <property type="project" value="UniProtKB-SubCell"/>
</dbReference>
<dbReference type="CDD" id="cd18434">
    <property type="entry name" value="BRCT_TopBP1_rpt5"/>
    <property type="match status" value="1"/>
</dbReference>
<keyword evidence="10" id="KW-0238">DNA-binding</keyword>
<dbReference type="FunFam" id="3.40.50.10190:FF:000023">
    <property type="entry name" value="DNA topoisomerase II binding protein 1"/>
    <property type="match status" value="1"/>
</dbReference>
<feature type="domain" description="BRCT" evidence="16">
    <location>
        <begin position="683"/>
        <end position="780"/>
    </location>
</feature>
<evidence type="ECO:0000256" key="3">
    <source>
        <dbReference type="ARBA" id="ARBA00004300"/>
    </source>
</evidence>
<comment type="similarity">
    <text evidence="14">Belongs to the TOPBP1 family.</text>
</comment>
<evidence type="ECO:0000256" key="5">
    <source>
        <dbReference type="ARBA" id="ARBA00022454"/>
    </source>
</evidence>
<evidence type="ECO:0000256" key="11">
    <source>
        <dbReference type="ARBA" id="ARBA00023204"/>
    </source>
</evidence>
<dbReference type="FunFam" id="3.40.50.10190:FF:000020">
    <property type="entry name" value="DNA topoisomerase II binding protein 1"/>
    <property type="match status" value="1"/>
</dbReference>
<feature type="region of interest" description="Disordered" evidence="15">
    <location>
        <begin position="1641"/>
        <end position="1669"/>
    </location>
</feature>
<keyword evidence="5" id="KW-0158">Chromosome</keyword>
<dbReference type="GeneID" id="118413132"/>
<reference evidence="18" key="2">
    <citation type="submission" date="2025-08" db="UniProtKB">
        <authorList>
            <consortium name="RefSeq"/>
        </authorList>
    </citation>
    <scope>IDENTIFICATION</scope>
    <source>
        <strain evidence="18">S238N-H82</strain>
        <tissue evidence="18">Testes</tissue>
    </source>
</reference>
<dbReference type="GO" id="GO:0007095">
    <property type="term" value="P:mitotic G2 DNA damage checkpoint signaling"/>
    <property type="evidence" value="ECO:0000318"/>
    <property type="project" value="GO_Central"/>
</dbReference>
<evidence type="ECO:0000256" key="15">
    <source>
        <dbReference type="SAM" id="MobiDB-lite"/>
    </source>
</evidence>
<feature type="domain" description="BRCT" evidence="16">
    <location>
        <begin position="362"/>
        <end position="452"/>
    </location>
</feature>
<dbReference type="OrthoDB" id="251770at2759"/>
<feature type="compositionally biased region" description="Basic and acidic residues" evidence="15">
    <location>
        <begin position="883"/>
        <end position="897"/>
    </location>
</feature>
<dbReference type="CDD" id="cd17738">
    <property type="entry name" value="BRCT_TopBP1_rpt7"/>
    <property type="match status" value="1"/>
</dbReference>
<evidence type="ECO:0000256" key="4">
    <source>
        <dbReference type="ARBA" id="ARBA00004647"/>
    </source>
</evidence>
<feature type="compositionally biased region" description="Polar residues" evidence="15">
    <location>
        <begin position="843"/>
        <end position="856"/>
    </location>
</feature>
<dbReference type="PANTHER" id="PTHR13561">
    <property type="entry name" value="DNA REPLICATION REGULATOR DPB11-RELATED"/>
    <property type="match status" value="1"/>
</dbReference>
<reference evidence="17" key="1">
    <citation type="journal article" date="2020" name="Nat. Ecol. Evol.">
        <title>Deeply conserved synteny resolves early events in vertebrate evolution.</title>
        <authorList>
            <person name="Simakov O."/>
            <person name="Marletaz F."/>
            <person name="Yue J.X."/>
            <person name="O'Connell B."/>
            <person name="Jenkins J."/>
            <person name="Brandt A."/>
            <person name="Calef R."/>
            <person name="Tung C.H."/>
            <person name="Huang T.K."/>
            <person name="Schmutz J."/>
            <person name="Satoh N."/>
            <person name="Yu J.K."/>
            <person name="Putnam N.H."/>
            <person name="Green R.E."/>
            <person name="Rokhsar D.S."/>
        </authorList>
    </citation>
    <scope>NUCLEOTIDE SEQUENCE [LARGE SCALE GENOMIC DNA]</scope>
    <source>
        <strain evidence="17">S238N-H82</strain>
    </source>
</reference>
<feature type="compositionally biased region" description="Acidic residues" evidence="15">
    <location>
        <begin position="1026"/>
        <end position="1036"/>
    </location>
</feature>
<evidence type="ECO:0000256" key="14">
    <source>
        <dbReference type="ARBA" id="ARBA00061360"/>
    </source>
</evidence>
<keyword evidence="11" id="KW-0234">DNA repair</keyword>
<feature type="domain" description="BRCT" evidence="16">
    <location>
        <begin position="1043"/>
        <end position="1134"/>
    </location>
</feature>